<dbReference type="InParanoid" id="Q7RJD8"/>
<evidence type="ECO:0000313" key="2">
    <source>
        <dbReference type="EMBL" id="EAA22889.1"/>
    </source>
</evidence>
<gene>
    <name evidence="2" type="ORF">PY03324</name>
</gene>
<reference evidence="2 3" key="1">
    <citation type="journal article" date="2002" name="Nature">
        <title>Genome sequence and comparative analysis of the model rodent malaria parasite Plasmodium yoelii yoelii.</title>
        <authorList>
            <person name="Carlton J.M."/>
            <person name="Angiuoli S.V."/>
            <person name="Suh B.B."/>
            <person name="Kooij T.W."/>
            <person name="Pertea M."/>
            <person name="Silva J.C."/>
            <person name="Ermolaeva M.D."/>
            <person name="Allen J.E."/>
            <person name="Selengut J.D."/>
            <person name="Koo H.L."/>
            <person name="Peterson J.D."/>
            <person name="Pop M."/>
            <person name="Kosack D.S."/>
            <person name="Shumway M.F."/>
            <person name="Bidwell S.L."/>
            <person name="Shallom S.J."/>
            <person name="van Aken S.E."/>
            <person name="Riedmuller S.B."/>
            <person name="Feldblyum T.V."/>
            <person name="Cho J.K."/>
            <person name="Quackenbush J."/>
            <person name="Sedegah M."/>
            <person name="Shoaibi A."/>
            <person name="Cummings L.M."/>
            <person name="Florens L."/>
            <person name="Yates J.R."/>
            <person name="Raine J.D."/>
            <person name="Sinden R.E."/>
            <person name="Harris M.A."/>
            <person name="Cunningham D.A."/>
            <person name="Preiser P.R."/>
            <person name="Bergman L.W."/>
            <person name="Vaidya A.B."/>
            <person name="van Lin L.H."/>
            <person name="Janse C.J."/>
            <person name="Waters A.P."/>
            <person name="Smith H.O."/>
            <person name="White O.R."/>
            <person name="Salzberg S.L."/>
            <person name="Venter J.C."/>
            <person name="Fraser C.M."/>
            <person name="Hoffman S.L."/>
            <person name="Gardner M.J."/>
            <person name="Carucci D.J."/>
        </authorList>
    </citation>
    <scope>NUCLEOTIDE SEQUENCE [LARGE SCALE GENOMIC DNA]</scope>
    <source>
        <strain evidence="2 3">17XNL</strain>
    </source>
</reference>
<dbReference type="Proteomes" id="UP000008553">
    <property type="component" value="Unassembled WGS sequence"/>
</dbReference>
<feature type="region of interest" description="Disordered" evidence="1">
    <location>
        <begin position="1"/>
        <end position="25"/>
    </location>
</feature>
<dbReference type="PaxDb" id="73239-Q7RJD8"/>
<evidence type="ECO:0000256" key="1">
    <source>
        <dbReference type="SAM" id="MobiDB-lite"/>
    </source>
</evidence>
<feature type="non-terminal residue" evidence="2">
    <location>
        <position position="25"/>
    </location>
</feature>
<protein>
    <submittedName>
        <fullName evidence="2">Uncharacterized protein</fullName>
    </submittedName>
</protein>
<organism evidence="2 3">
    <name type="scientific">Plasmodium yoelii yoelii</name>
    <dbReference type="NCBI Taxonomy" id="73239"/>
    <lineage>
        <taxon>Eukaryota</taxon>
        <taxon>Sar</taxon>
        <taxon>Alveolata</taxon>
        <taxon>Apicomplexa</taxon>
        <taxon>Aconoidasida</taxon>
        <taxon>Haemosporida</taxon>
        <taxon>Plasmodiidae</taxon>
        <taxon>Plasmodium</taxon>
        <taxon>Plasmodium (Vinckeia)</taxon>
    </lineage>
</organism>
<name>Q7RJD8_PLAYO</name>
<comment type="caution">
    <text evidence="2">The sequence shown here is derived from an EMBL/GenBank/DDBJ whole genome shotgun (WGS) entry which is preliminary data.</text>
</comment>
<proteinExistence type="predicted"/>
<sequence length="25" mass="3004">MENIQYSSYAKKKNNKKGELKKLME</sequence>
<keyword evidence="3" id="KW-1185">Reference proteome</keyword>
<accession>Q7RJD8</accession>
<dbReference type="EMBL" id="AABL01000948">
    <property type="protein sequence ID" value="EAA22889.1"/>
    <property type="molecule type" value="Genomic_DNA"/>
</dbReference>
<feature type="compositionally biased region" description="Basic and acidic residues" evidence="1">
    <location>
        <begin position="16"/>
        <end position="25"/>
    </location>
</feature>
<evidence type="ECO:0000313" key="3">
    <source>
        <dbReference type="Proteomes" id="UP000008553"/>
    </source>
</evidence>
<dbReference type="AlphaFoldDB" id="Q7RJD8"/>